<dbReference type="InterPro" id="IPR029058">
    <property type="entry name" value="AB_hydrolase_fold"/>
</dbReference>
<dbReference type="GO" id="GO:0016042">
    <property type="term" value="P:lipid catabolic process"/>
    <property type="evidence" value="ECO:0007669"/>
    <property type="project" value="TreeGrafter"/>
</dbReference>
<dbReference type="RefSeq" id="XP_005191012.2">
    <property type="nucleotide sequence ID" value="XM_005190955.4"/>
</dbReference>
<comment type="subcellular location">
    <subcellularLocation>
        <location evidence="1">Secreted</location>
    </subcellularLocation>
</comment>
<keyword evidence="4 7" id="KW-0732">Signal</keyword>
<dbReference type="GO" id="GO:0017171">
    <property type="term" value="F:serine hydrolase activity"/>
    <property type="evidence" value="ECO:0007669"/>
    <property type="project" value="TreeGrafter"/>
</dbReference>
<dbReference type="STRING" id="7370.A0A1I8M2C3"/>
<feature type="signal peptide" evidence="7">
    <location>
        <begin position="1"/>
        <end position="19"/>
    </location>
</feature>
<dbReference type="InterPro" id="IPR000734">
    <property type="entry name" value="TAG_lipase"/>
</dbReference>
<dbReference type="PANTHER" id="PTHR11610">
    <property type="entry name" value="LIPASE"/>
    <property type="match status" value="1"/>
</dbReference>
<evidence type="ECO:0000256" key="6">
    <source>
        <dbReference type="SAM" id="MobiDB-lite"/>
    </source>
</evidence>
<feature type="domain" description="Lipase" evidence="8">
    <location>
        <begin position="135"/>
        <end position="397"/>
    </location>
</feature>
<evidence type="ECO:0000256" key="1">
    <source>
        <dbReference type="ARBA" id="ARBA00004613"/>
    </source>
</evidence>
<feature type="region of interest" description="Disordered" evidence="6">
    <location>
        <begin position="159"/>
        <end position="186"/>
    </location>
</feature>
<protein>
    <recommendedName>
        <fullName evidence="8">Lipase domain-containing protein</fullName>
    </recommendedName>
</protein>
<feature type="chain" id="PRO_5044559733" description="Lipase domain-containing protein" evidence="7">
    <location>
        <begin position="20"/>
        <end position="431"/>
    </location>
</feature>
<feature type="region of interest" description="Disordered" evidence="6">
    <location>
        <begin position="399"/>
        <end position="431"/>
    </location>
</feature>
<dbReference type="KEGG" id="mde:101891084"/>
<dbReference type="Gene3D" id="3.40.50.1820">
    <property type="entry name" value="alpha/beta hydrolase"/>
    <property type="match status" value="1"/>
</dbReference>
<evidence type="ECO:0000256" key="3">
    <source>
        <dbReference type="ARBA" id="ARBA00022525"/>
    </source>
</evidence>
<proteinExistence type="inferred from homology"/>
<evidence type="ECO:0000259" key="8">
    <source>
        <dbReference type="Pfam" id="PF00151"/>
    </source>
</evidence>
<dbReference type="InterPro" id="IPR013818">
    <property type="entry name" value="Lipase"/>
</dbReference>
<dbReference type="VEuPathDB" id="VectorBase:MDOMA2_017985"/>
<dbReference type="SUPFAM" id="SSF53474">
    <property type="entry name" value="alpha/beta-Hydrolases"/>
    <property type="match status" value="1"/>
</dbReference>
<sequence length="431" mass="47487">MNPLKALCVVALLASAVCGNHHEHKSSNSLKPSQWLSRSQLEKIPALDDVSIKNLESMPLEQGAKLLKTIYHVSQINSPLPKSYAPNPSSVPVYIVKSNGQKESTTLDKFAESANQQPNFGKQEVTIFITGLPSSSCESVEKANQELVQAYMEHYNVQRQKPRSYDYDSSDKKSSSRRDYEDTEWETPKHASGSLVVIDLGEKLQNLKQHAMLSVSEVGAKIAREITKLDCRKDIIHIVAQSTAAHVAGECGKEFKRLTGNKLYRITALDPAKLHSEDPEKLSGLARGDAIFVDAIHTSAHAMGTPARVANADFYPNGPSEGVPGANNVVEACMRATRYFAESVRPGNERNFPAVESNSLKSYKNKEGYGKPVYMGIECDDDVEGDYILEVDSTKPFGKRTSAKKFKSEEYASPSSSKSWKKSYSSSSEEN</sequence>
<evidence type="ECO:0000256" key="4">
    <source>
        <dbReference type="ARBA" id="ARBA00022729"/>
    </source>
</evidence>
<dbReference type="Pfam" id="PF00151">
    <property type="entry name" value="Lipase"/>
    <property type="match status" value="1"/>
</dbReference>
<dbReference type="eggNOG" id="ENOG502SRF1">
    <property type="taxonomic scope" value="Eukaryota"/>
</dbReference>
<keyword evidence="3" id="KW-0964">Secreted</keyword>
<comment type="similarity">
    <text evidence="2 5">Belongs to the AB hydrolase superfamily. Lipase family.</text>
</comment>
<evidence type="ECO:0000256" key="7">
    <source>
        <dbReference type="SAM" id="SignalP"/>
    </source>
</evidence>
<accession>A0A1I8M2C3</accession>
<evidence type="ECO:0000256" key="5">
    <source>
        <dbReference type="RuleBase" id="RU004262"/>
    </source>
</evidence>
<dbReference type="AlphaFoldDB" id="A0A1I8M2C3"/>
<name>A0A1I8M2C3_MUSDO</name>
<dbReference type="PANTHER" id="PTHR11610:SF149">
    <property type="entry name" value="FI01450P-RELATED"/>
    <property type="match status" value="1"/>
</dbReference>
<dbReference type="VEuPathDB" id="VectorBase:MDOA000540"/>
<dbReference type="OrthoDB" id="6770740at2759"/>
<dbReference type="GO" id="GO:0016298">
    <property type="term" value="F:lipase activity"/>
    <property type="evidence" value="ECO:0007669"/>
    <property type="project" value="InterPro"/>
</dbReference>
<dbReference type="GO" id="GO:0005615">
    <property type="term" value="C:extracellular space"/>
    <property type="evidence" value="ECO:0007669"/>
    <property type="project" value="TreeGrafter"/>
</dbReference>
<evidence type="ECO:0000313" key="9">
    <source>
        <dbReference type="EnsemblMetazoa" id="MDOA000540-PA"/>
    </source>
</evidence>
<gene>
    <name evidence="9" type="primary">101891084</name>
</gene>
<reference evidence="9" key="1">
    <citation type="submission" date="2020-05" db="UniProtKB">
        <authorList>
            <consortium name="EnsemblMetazoa"/>
        </authorList>
    </citation>
    <scope>IDENTIFICATION</scope>
    <source>
        <strain evidence="9">Aabys</strain>
    </source>
</reference>
<organism evidence="9">
    <name type="scientific">Musca domestica</name>
    <name type="common">House fly</name>
    <dbReference type="NCBI Taxonomy" id="7370"/>
    <lineage>
        <taxon>Eukaryota</taxon>
        <taxon>Metazoa</taxon>
        <taxon>Ecdysozoa</taxon>
        <taxon>Arthropoda</taxon>
        <taxon>Hexapoda</taxon>
        <taxon>Insecta</taxon>
        <taxon>Pterygota</taxon>
        <taxon>Neoptera</taxon>
        <taxon>Endopterygota</taxon>
        <taxon>Diptera</taxon>
        <taxon>Brachycera</taxon>
        <taxon>Muscomorpha</taxon>
        <taxon>Muscoidea</taxon>
        <taxon>Muscidae</taxon>
        <taxon>Musca</taxon>
    </lineage>
</organism>
<evidence type="ECO:0000256" key="2">
    <source>
        <dbReference type="ARBA" id="ARBA00010701"/>
    </source>
</evidence>
<feature type="compositionally biased region" description="Basic and acidic residues" evidence="6">
    <location>
        <begin position="163"/>
        <end position="180"/>
    </location>
</feature>
<feature type="compositionally biased region" description="Low complexity" evidence="6">
    <location>
        <begin position="411"/>
        <end position="431"/>
    </location>
</feature>
<dbReference type="EnsemblMetazoa" id="MDOA000540-RA">
    <property type="protein sequence ID" value="MDOA000540-PA"/>
    <property type="gene ID" value="MDOA000540"/>
</dbReference>